<reference evidence="10 11" key="1">
    <citation type="journal article" date="2015" name="Nature">
        <title>rRNA introns, odd ribosomes, and small enigmatic genomes across a large radiation of phyla.</title>
        <authorList>
            <person name="Brown C.T."/>
            <person name="Hug L.A."/>
            <person name="Thomas B.C."/>
            <person name="Sharon I."/>
            <person name="Castelle C.J."/>
            <person name="Singh A."/>
            <person name="Wilkins M.J."/>
            <person name="Williams K.H."/>
            <person name="Banfield J.F."/>
        </authorList>
    </citation>
    <scope>NUCLEOTIDE SEQUENCE [LARGE SCALE GENOMIC DNA]</scope>
</reference>
<feature type="domain" description="POTRA" evidence="9">
    <location>
        <begin position="77"/>
        <end position="148"/>
    </location>
</feature>
<evidence type="ECO:0000256" key="4">
    <source>
        <dbReference type="ARBA" id="ARBA00022692"/>
    </source>
</evidence>
<dbReference type="Pfam" id="PF08478">
    <property type="entry name" value="POTRA_1"/>
    <property type="match status" value="1"/>
</dbReference>
<dbReference type="InterPro" id="IPR026579">
    <property type="entry name" value="FtsQ"/>
</dbReference>
<evidence type="ECO:0000256" key="3">
    <source>
        <dbReference type="ARBA" id="ARBA00022618"/>
    </source>
</evidence>
<keyword evidence="5 8" id="KW-1133">Transmembrane helix</keyword>
<evidence type="ECO:0000256" key="5">
    <source>
        <dbReference type="ARBA" id="ARBA00022989"/>
    </source>
</evidence>
<organism evidence="10 11">
    <name type="scientific">candidate division WWE3 bacterium GW2011_GWE1_41_27</name>
    <dbReference type="NCBI Taxonomy" id="1619131"/>
    <lineage>
        <taxon>Bacteria</taxon>
        <taxon>Katanobacteria</taxon>
    </lineage>
</organism>
<dbReference type="Gene3D" id="3.10.20.310">
    <property type="entry name" value="membrane protein fhac"/>
    <property type="match status" value="1"/>
</dbReference>
<keyword evidence="4 8" id="KW-0812">Transmembrane</keyword>
<evidence type="ECO:0000256" key="6">
    <source>
        <dbReference type="ARBA" id="ARBA00023136"/>
    </source>
</evidence>
<evidence type="ECO:0000256" key="1">
    <source>
        <dbReference type="ARBA" id="ARBA00004370"/>
    </source>
</evidence>
<dbReference type="Proteomes" id="UP000034544">
    <property type="component" value="Unassembled WGS sequence"/>
</dbReference>
<evidence type="ECO:0000259" key="9">
    <source>
        <dbReference type="PROSITE" id="PS51779"/>
    </source>
</evidence>
<sequence>MKLIGSRKEITNKRPRPVQTSGNQILLNKIRNRRRGIKSPRVFARKYHTAIKILVALLVLVSLSYLSYKYIYLSPKFTVKAVSVVGGGKFVNLQDFQNISEQKTIGHSIFSIDLKELENLLKTNFLGARSVETSLDYPDTVVIKIEERLPVAVVTAGKKSDVHYLIDNEGYVLGEVSDEFMDLPEIIYEGDMRVGAFLDGRIVPVSIEILTEAGKAGLNVSSISFRERYSKLYLGATEVYLSNLKGIGESVQKLEKLYKNLLLEGKRVIKIDLRYDKVIVLYE</sequence>
<keyword evidence="6 8" id="KW-0472">Membrane</keyword>
<dbReference type="PROSITE" id="PS51779">
    <property type="entry name" value="POTRA"/>
    <property type="match status" value="1"/>
</dbReference>
<evidence type="ECO:0000256" key="8">
    <source>
        <dbReference type="SAM" id="Phobius"/>
    </source>
</evidence>
<comment type="caution">
    <text evidence="10">The sequence shown here is derived from an EMBL/GenBank/DDBJ whole genome shotgun (WGS) entry which is preliminary data.</text>
</comment>
<keyword evidence="7" id="KW-0131">Cell cycle</keyword>
<dbReference type="PANTHER" id="PTHR35851">
    <property type="entry name" value="CELL DIVISION PROTEIN FTSQ"/>
    <property type="match status" value="1"/>
</dbReference>
<dbReference type="PANTHER" id="PTHR35851:SF1">
    <property type="entry name" value="CELL DIVISION PROTEIN FTSQ"/>
    <property type="match status" value="1"/>
</dbReference>
<proteinExistence type="predicted"/>
<dbReference type="InterPro" id="IPR013685">
    <property type="entry name" value="POTRA_FtsQ_type"/>
</dbReference>
<name>A0A0G0YB79_UNCKA</name>
<keyword evidence="2" id="KW-1003">Cell membrane</keyword>
<dbReference type="GO" id="GO:0016020">
    <property type="term" value="C:membrane"/>
    <property type="evidence" value="ECO:0007669"/>
    <property type="project" value="UniProtKB-SubCell"/>
</dbReference>
<dbReference type="AlphaFoldDB" id="A0A0G0YB79"/>
<accession>A0A0G0YB79</accession>
<evidence type="ECO:0000256" key="2">
    <source>
        <dbReference type="ARBA" id="ARBA00022475"/>
    </source>
</evidence>
<evidence type="ECO:0000313" key="10">
    <source>
        <dbReference type="EMBL" id="KKS06836.1"/>
    </source>
</evidence>
<gene>
    <name evidence="10" type="ORF">UU59_C0019G0001</name>
</gene>
<protein>
    <recommendedName>
        <fullName evidence="9">POTRA domain-containing protein</fullName>
    </recommendedName>
</protein>
<dbReference type="EMBL" id="LCBF01000019">
    <property type="protein sequence ID" value="KKS06836.1"/>
    <property type="molecule type" value="Genomic_DNA"/>
</dbReference>
<keyword evidence="3" id="KW-0132">Cell division</keyword>
<dbReference type="InterPro" id="IPR034746">
    <property type="entry name" value="POTRA"/>
</dbReference>
<dbReference type="GO" id="GO:0090529">
    <property type="term" value="P:cell septum assembly"/>
    <property type="evidence" value="ECO:0007669"/>
    <property type="project" value="InterPro"/>
</dbReference>
<evidence type="ECO:0000313" key="11">
    <source>
        <dbReference type="Proteomes" id="UP000034544"/>
    </source>
</evidence>
<comment type="subcellular location">
    <subcellularLocation>
        <location evidence="1">Membrane</location>
    </subcellularLocation>
</comment>
<feature type="transmembrane region" description="Helical" evidence="8">
    <location>
        <begin position="49"/>
        <end position="68"/>
    </location>
</feature>
<evidence type="ECO:0000256" key="7">
    <source>
        <dbReference type="ARBA" id="ARBA00023306"/>
    </source>
</evidence>